<accession>A0A6V8N8Q3</accession>
<sequence length="186" mass="20858">MGKRSDLEPRAISLYAEGMEIPQISPVLEVSENSLREWKKRAGSEWDEARADFRKGQLASMEDVGRRVQRAREITRQMTGDAASQSAMGQILNESVQSMVYDVMDQIRTSLVDAEEMPKLIKQISNIALILTRTEQAANLNLKLQEEIRKQERERAADAAAKIAKKGGMSVERVNELRNMILGVAA</sequence>
<evidence type="ECO:0008006" key="3">
    <source>
        <dbReference type="Google" id="ProtNLM"/>
    </source>
</evidence>
<comment type="caution">
    <text evidence="1">The sequence shown here is derived from an EMBL/GenBank/DDBJ whole genome shotgun (WGS) entry which is preliminary data.</text>
</comment>
<dbReference type="RefSeq" id="WP_183360435.1">
    <property type="nucleotide sequence ID" value="NZ_BLXZ01000003.1"/>
</dbReference>
<evidence type="ECO:0000313" key="1">
    <source>
        <dbReference type="EMBL" id="GFO67893.1"/>
    </source>
</evidence>
<reference evidence="2" key="1">
    <citation type="submission" date="2020-06" db="EMBL/GenBank/DDBJ databases">
        <title>Draft genomic sequecing of Geomonas sp. Red745.</title>
        <authorList>
            <person name="Itoh H."/>
            <person name="Xu Z.X."/>
            <person name="Ushijima N."/>
            <person name="Masuda Y."/>
            <person name="Shiratori Y."/>
            <person name="Senoo K."/>
        </authorList>
    </citation>
    <scope>NUCLEOTIDE SEQUENCE [LARGE SCALE GENOMIC DNA]</scope>
    <source>
        <strain evidence="2">Red745</strain>
    </source>
</reference>
<dbReference type="EMBL" id="BLXZ01000003">
    <property type="protein sequence ID" value="GFO67893.1"/>
    <property type="molecule type" value="Genomic_DNA"/>
</dbReference>
<proteinExistence type="predicted"/>
<organism evidence="1 2">
    <name type="scientific">Geomonas limicola</name>
    <dbReference type="NCBI Taxonomy" id="2740186"/>
    <lineage>
        <taxon>Bacteria</taxon>
        <taxon>Pseudomonadati</taxon>
        <taxon>Thermodesulfobacteriota</taxon>
        <taxon>Desulfuromonadia</taxon>
        <taxon>Geobacterales</taxon>
        <taxon>Geobacteraceae</taxon>
        <taxon>Geomonas</taxon>
    </lineage>
</organism>
<dbReference type="AlphaFoldDB" id="A0A6V8N8Q3"/>
<evidence type="ECO:0000313" key="2">
    <source>
        <dbReference type="Proteomes" id="UP000587586"/>
    </source>
</evidence>
<dbReference type="Pfam" id="PF11985">
    <property type="entry name" value="Phage_Mu_Gp27"/>
    <property type="match status" value="1"/>
</dbReference>
<dbReference type="Proteomes" id="UP000587586">
    <property type="component" value="Unassembled WGS sequence"/>
</dbReference>
<protein>
    <recommendedName>
        <fullName evidence="3">Terminase</fullName>
    </recommendedName>
</protein>
<dbReference type="InterPro" id="IPR021874">
    <property type="entry name" value="Phage_Mu_Gp27"/>
</dbReference>
<gene>
    <name evidence="1" type="ORF">GMLC_14720</name>
</gene>
<keyword evidence="2" id="KW-1185">Reference proteome</keyword>
<name>A0A6V8N8Q3_9BACT</name>